<dbReference type="Proteomes" id="UP000217083">
    <property type="component" value="Unassembled WGS sequence"/>
</dbReference>
<dbReference type="RefSeq" id="WP_094924509.1">
    <property type="nucleotide sequence ID" value="NZ_NPIA01000004.1"/>
</dbReference>
<dbReference type="EMBL" id="NPIA01000004">
    <property type="protein sequence ID" value="OZM56973.1"/>
    <property type="molecule type" value="Genomic_DNA"/>
</dbReference>
<evidence type="ECO:0000313" key="2">
    <source>
        <dbReference type="Proteomes" id="UP000217083"/>
    </source>
</evidence>
<reference evidence="1 2" key="2">
    <citation type="submission" date="2017-09" db="EMBL/GenBank/DDBJ databases">
        <title>Bacillus patelloidae sp. nov., isolated from the intestinal tract of a marine limpet.</title>
        <authorList>
            <person name="Liu R."/>
            <person name="Dong C."/>
            <person name="Shao Z."/>
        </authorList>
    </citation>
    <scope>NUCLEOTIDE SEQUENCE [LARGE SCALE GENOMIC DNA]</scope>
    <source>
        <strain evidence="1 2">SA5d-4</strain>
    </source>
</reference>
<keyword evidence="2" id="KW-1185">Reference proteome</keyword>
<comment type="caution">
    <text evidence="1">The sequence shown here is derived from an EMBL/GenBank/DDBJ whole genome shotgun (WGS) entry which is preliminary data.</text>
</comment>
<proteinExistence type="predicted"/>
<gene>
    <name evidence="1" type="ORF">CIB95_09385</name>
</gene>
<reference evidence="2" key="1">
    <citation type="submission" date="2017-08" db="EMBL/GenBank/DDBJ databases">
        <authorList>
            <person name="Huang Z."/>
        </authorList>
    </citation>
    <scope>NUCLEOTIDE SEQUENCE [LARGE SCALE GENOMIC DNA]</scope>
    <source>
        <strain evidence="2">SA5d-4</strain>
    </source>
</reference>
<accession>A0A263BTC4</accession>
<sequence length="189" mass="21571">MKKILLLSTILVFIFNSFALAEKEKNVSGTLLINVKAWKEYNMHDLYRPPIKGARILIIDSLGKIVGNVLTDNEGKAVSNFSVPRDPRFPNKDLGVVTVIAIADGYNEFINFNVVLNEHGTEFENSVNIFLRGIVWGRRNEPQYIHASFHRHTVFPMLDYYAKKAGLVRQDIPLKYQSLEIAPWSPQLK</sequence>
<name>A0A263BTC4_9BACI</name>
<dbReference type="AlphaFoldDB" id="A0A263BTC4"/>
<organism evidence="1 2">
    <name type="scientific">Lottiidibacillus patelloidae</name>
    <dbReference type="NCBI Taxonomy" id="2670334"/>
    <lineage>
        <taxon>Bacteria</taxon>
        <taxon>Bacillati</taxon>
        <taxon>Bacillota</taxon>
        <taxon>Bacilli</taxon>
        <taxon>Bacillales</taxon>
        <taxon>Bacillaceae</taxon>
        <taxon>Lottiidibacillus</taxon>
    </lineage>
</organism>
<evidence type="ECO:0000313" key="1">
    <source>
        <dbReference type="EMBL" id="OZM56973.1"/>
    </source>
</evidence>
<protein>
    <submittedName>
        <fullName evidence="1">Uncharacterized protein</fullName>
    </submittedName>
</protein>